<dbReference type="Proteomes" id="UP000217076">
    <property type="component" value="Unassembled WGS sequence"/>
</dbReference>
<dbReference type="SUPFAM" id="SSF81901">
    <property type="entry name" value="HCP-like"/>
    <property type="match status" value="1"/>
</dbReference>
<dbReference type="Gene3D" id="1.25.40.10">
    <property type="entry name" value="Tetratricopeptide repeat domain"/>
    <property type="match status" value="1"/>
</dbReference>
<evidence type="ECO:0008006" key="4">
    <source>
        <dbReference type="Google" id="ProtNLM"/>
    </source>
</evidence>
<evidence type="ECO:0000256" key="1">
    <source>
        <dbReference type="SAM" id="SignalP"/>
    </source>
</evidence>
<dbReference type="InterPro" id="IPR011990">
    <property type="entry name" value="TPR-like_helical_dom_sf"/>
</dbReference>
<proteinExistence type="predicted"/>
<keyword evidence="1" id="KW-0732">Signal</keyword>
<evidence type="ECO:0000313" key="3">
    <source>
        <dbReference type="Proteomes" id="UP000217076"/>
    </source>
</evidence>
<reference evidence="3" key="1">
    <citation type="submission" date="2016-10" db="EMBL/GenBank/DDBJ databases">
        <authorList>
            <person name="Varghese N."/>
            <person name="Submissions S."/>
        </authorList>
    </citation>
    <scope>NUCLEOTIDE SEQUENCE [LARGE SCALE GENOMIC DNA]</scope>
    <source>
        <strain evidence="3">930I</strain>
    </source>
</reference>
<dbReference type="OrthoDB" id="9816559at2"/>
<evidence type="ECO:0000313" key="2">
    <source>
        <dbReference type="EMBL" id="SDH57545.1"/>
    </source>
</evidence>
<name>A0A1G8DIT7_9PROT</name>
<sequence>MRLWVFLLAMVMTLPVVAEEVTCGPDGPWHDPAMDYHLDDLLALIEARLDWEEGKPREDDPGDPERVAAAVAAWQRLAEPHEGRPGNAEARWWLGHLMMEGKAGFEADAWGALEFLLPAAEAGHLEAMTQTGRILVREANAEKLTPDSAAIPAPTKGRACLKRAAWLGNREAQTRWAVQHSGSEQERLTKNLAGGLDLLPEALTELSNAQKFEADQATLGDNLLRHCAICGSELCQVAITYRLGSRPRTVDVVNEGVYWIAVLAYYHNNQSAKNLLEEFSQDIIEDGESSILDSARSFKKRDCY</sequence>
<dbReference type="EMBL" id="FNCV01000008">
    <property type="protein sequence ID" value="SDH57545.1"/>
    <property type="molecule type" value="Genomic_DNA"/>
</dbReference>
<keyword evidence="3" id="KW-1185">Reference proteome</keyword>
<gene>
    <name evidence="2" type="ORF">SAMN05421742_10830</name>
</gene>
<protein>
    <recommendedName>
        <fullName evidence="4">Sel1 repeat family protein</fullName>
    </recommendedName>
</protein>
<dbReference type="AlphaFoldDB" id="A0A1G8DIT7"/>
<feature type="chain" id="PRO_5011540566" description="Sel1 repeat family protein" evidence="1">
    <location>
        <begin position="19"/>
        <end position="304"/>
    </location>
</feature>
<accession>A0A1G8DIT7</accession>
<dbReference type="RefSeq" id="WP_092620417.1">
    <property type="nucleotide sequence ID" value="NZ_FNCV01000008.1"/>
</dbReference>
<organism evidence="2 3">
    <name type="scientific">Roseospirillum parvum</name>
    <dbReference type="NCBI Taxonomy" id="83401"/>
    <lineage>
        <taxon>Bacteria</taxon>
        <taxon>Pseudomonadati</taxon>
        <taxon>Pseudomonadota</taxon>
        <taxon>Alphaproteobacteria</taxon>
        <taxon>Rhodospirillales</taxon>
        <taxon>Rhodospirillaceae</taxon>
        <taxon>Roseospirillum</taxon>
    </lineage>
</organism>
<feature type="signal peptide" evidence="1">
    <location>
        <begin position="1"/>
        <end position="18"/>
    </location>
</feature>